<dbReference type="Proteomes" id="UP000077069">
    <property type="component" value="Unassembled WGS sequence"/>
</dbReference>
<feature type="region of interest" description="Disordered" evidence="1">
    <location>
        <begin position="463"/>
        <end position="488"/>
    </location>
</feature>
<sequence>MARHSLVQRVASPIQSVAPLAPKKPTWVYRHAGPSKSTYIRSGRYWRLPDDVIAKLHIKSSDFSDLYRFFYEPTFTFDYSVNYLKTKQDLCMYYFAYAQHTCKHRILESNLRRTRERLDRAVTPERKVLSYLCAFYERELEASRSLDPFRRFVAAQAIMDGCLSTVTNLWSGSARERVLHLQSSMNQVSFHTESILNEIMLSRAPLIHAGQRYDIHMQKFHEVFQHHRTLLQKTNNDRKHAKLQAKKEIGGQHRFRFSAHSELTRITQQKQLMRLENSTLEALRSLAHEEPNMWPALAVFASTTYQTHFRALKLLGQFLTQNYRYATRNSISDSEFRFRFSLWVKMQTCYARLCVLKSELDHLRFGFYELSLFRTMHTDLVLPAGIIKRSQDIVALRINSERAATINDWAIAEKFTKSNEQHRILPHIKRLPLQLQHKLEPKNLQRSGLFRLLRESGLFEGHKRASLPHKGRTRTQPIQHPTGLKHTD</sequence>
<name>A0A177CHJ8_9PLEO</name>
<accession>A0A177CHJ8</accession>
<evidence type="ECO:0000313" key="3">
    <source>
        <dbReference type="Proteomes" id="UP000077069"/>
    </source>
</evidence>
<dbReference type="RefSeq" id="XP_018036592.1">
    <property type="nucleotide sequence ID" value="XM_018187311.1"/>
</dbReference>
<dbReference type="InParanoid" id="A0A177CHJ8"/>
<dbReference type="AlphaFoldDB" id="A0A177CHJ8"/>
<organism evidence="2 3">
    <name type="scientific">Paraphaeosphaeria sporulosa</name>
    <dbReference type="NCBI Taxonomy" id="1460663"/>
    <lineage>
        <taxon>Eukaryota</taxon>
        <taxon>Fungi</taxon>
        <taxon>Dikarya</taxon>
        <taxon>Ascomycota</taxon>
        <taxon>Pezizomycotina</taxon>
        <taxon>Dothideomycetes</taxon>
        <taxon>Pleosporomycetidae</taxon>
        <taxon>Pleosporales</taxon>
        <taxon>Massarineae</taxon>
        <taxon>Didymosphaeriaceae</taxon>
        <taxon>Paraphaeosphaeria</taxon>
    </lineage>
</organism>
<feature type="compositionally biased region" description="Basic residues" evidence="1">
    <location>
        <begin position="464"/>
        <end position="473"/>
    </location>
</feature>
<dbReference type="GeneID" id="28770797"/>
<protein>
    <submittedName>
        <fullName evidence="2">Uncharacterized protein</fullName>
    </submittedName>
</protein>
<gene>
    <name evidence="2" type="ORF">CC84DRAFT_755027</name>
</gene>
<evidence type="ECO:0000256" key="1">
    <source>
        <dbReference type="SAM" id="MobiDB-lite"/>
    </source>
</evidence>
<dbReference type="EMBL" id="KV441552">
    <property type="protein sequence ID" value="OAG06227.1"/>
    <property type="molecule type" value="Genomic_DNA"/>
</dbReference>
<proteinExistence type="predicted"/>
<keyword evidence="3" id="KW-1185">Reference proteome</keyword>
<evidence type="ECO:0000313" key="2">
    <source>
        <dbReference type="EMBL" id="OAG06227.1"/>
    </source>
</evidence>
<reference evidence="2 3" key="1">
    <citation type="submission" date="2016-05" db="EMBL/GenBank/DDBJ databases">
        <title>Comparative analysis of secretome profiles of manganese(II)-oxidizing ascomycete fungi.</title>
        <authorList>
            <consortium name="DOE Joint Genome Institute"/>
            <person name="Zeiner C.A."/>
            <person name="Purvine S.O."/>
            <person name="Zink E.M."/>
            <person name="Wu S."/>
            <person name="Pasa-Tolic L."/>
            <person name="Chaput D.L."/>
            <person name="Haridas S."/>
            <person name="Grigoriev I.V."/>
            <person name="Santelli C.M."/>
            <person name="Hansel C.M."/>
        </authorList>
    </citation>
    <scope>NUCLEOTIDE SEQUENCE [LARGE SCALE GENOMIC DNA]</scope>
    <source>
        <strain evidence="2 3">AP3s5-JAC2a</strain>
    </source>
</reference>